<dbReference type="Pfam" id="PF03489">
    <property type="entry name" value="SapB_2"/>
    <property type="match status" value="1"/>
</dbReference>
<dbReference type="OrthoDB" id="5853906at2759"/>
<reference evidence="4 5" key="1">
    <citation type="submission" date="2013-11" db="EMBL/GenBank/DDBJ databases">
        <title>Draft genome of the bovine lungworm Dictyocaulus viviparus.</title>
        <authorList>
            <person name="Mitreva M."/>
        </authorList>
    </citation>
    <scope>NUCLEOTIDE SEQUENCE [LARGE SCALE GENOMIC DNA]</scope>
    <source>
        <strain evidence="4 5">HannoverDv2000</strain>
    </source>
</reference>
<keyword evidence="5" id="KW-1185">Reference proteome</keyword>
<dbReference type="SUPFAM" id="SSF47862">
    <property type="entry name" value="Saposin"/>
    <property type="match status" value="1"/>
</dbReference>
<keyword evidence="2" id="KW-0732">Signal</keyword>
<dbReference type="PROSITE" id="PS50015">
    <property type="entry name" value="SAP_B"/>
    <property type="match status" value="1"/>
</dbReference>
<dbReference type="AlphaFoldDB" id="A0A0D8XN54"/>
<sequence>MWVSIARHLVRFAVFIVVALEGNGRYEVNKKRPKEGGLLKSTKPDCMKVSDGLGCACPVCKESVQFIRIMILDHVPTTEKVLDKVCRRIFKDDIHKERLCEEIVTAELPDIIKYVKERIDPKKVCTKFC</sequence>
<dbReference type="Proteomes" id="UP000053766">
    <property type="component" value="Unassembled WGS sequence"/>
</dbReference>
<keyword evidence="1" id="KW-1015">Disulfide bond</keyword>
<evidence type="ECO:0000313" key="5">
    <source>
        <dbReference type="Proteomes" id="UP000053766"/>
    </source>
</evidence>
<dbReference type="Gene3D" id="1.10.225.10">
    <property type="entry name" value="Saposin-like"/>
    <property type="match status" value="1"/>
</dbReference>
<feature type="signal peptide" evidence="2">
    <location>
        <begin position="1"/>
        <end position="24"/>
    </location>
</feature>
<organism evidence="4 5">
    <name type="scientific">Dictyocaulus viviparus</name>
    <name type="common">Bovine lungworm</name>
    <dbReference type="NCBI Taxonomy" id="29172"/>
    <lineage>
        <taxon>Eukaryota</taxon>
        <taxon>Metazoa</taxon>
        <taxon>Ecdysozoa</taxon>
        <taxon>Nematoda</taxon>
        <taxon>Chromadorea</taxon>
        <taxon>Rhabditida</taxon>
        <taxon>Rhabditina</taxon>
        <taxon>Rhabditomorpha</taxon>
        <taxon>Strongyloidea</taxon>
        <taxon>Metastrongylidae</taxon>
        <taxon>Dictyocaulus</taxon>
    </lineage>
</organism>
<reference evidence="5" key="2">
    <citation type="journal article" date="2016" name="Sci. Rep.">
        <title>Dictyocaulus viviparus genome, variome and transcriptome elucidate lungworm biology and support future intervention.</title>
        <authorList>
            <person name="McNulty S.N."/>
            <person name="Strube C."/>
            <person name="Rosa B.A."/>
            <person name="Martin J.C."/>
            <person name="Tyagi R."/>
            <person name="Choi Y.J."/>
            <person name="Wang Q."/>
            <person name="Hallsworth Pepin K."/>
            <person name="Zhang X."/>
            <person name="Ozersky P."/>
            <person name="Wilson R.K."/>
            <person name="Sternberg P.W."/>
            <person name="Gasser R.B."/>
            <person name="Mitreva M."/>
        </authorList>
    </citation>
    <scope>NUCLEOTIDE SEQUENCE [LARGE SCALE GENOMIC DNA]</scope>
    <source>
        <strain evidence="5">HannoverDv2000</strain>
    </source>
</reference>
<feature type="domain" description="Saposin B-type" evidence="3">
    <location>
        <begin position="53"/>
        <end position="129"/>
    </location>
</feature>
<evidence type="ECO:0000256" key="1">
    <source>
        <dbReference type="ARBA" id="ARBA00023157"/>
    </source>
</evidence>
<dbReference type="InterPro" id="IPR011001">
    <property type="entry name" value="Saposin-like"/>
</dbReference>
<evidence type="ECO:0000259" key="3">
    <source>
        <dbReference type="PROSITE" id="PS50015"/>
    </source>
</evidence>
<dbReference type="InterPro" id="IPR008138">
    <property type="entry name" value="SapB_2"/>
</dbReference>
<dbReference type="SMART" id="SM00741">
    <property type="entry name" value="SapB"/>
    <property type="match status" value="1"/>
</dbReference>
<accession>A0A0D8XN54</accession>
<proteinExistence type="predicted"/>
<feature type="chain" id="PRO_5002336061" evidence="2">
    <location>
        <begin position="25"/>
        <end position="129"/>
    </location>
</feature>
<dbReference type="InterPro" id="IPR008139">
    <property type="entry name" value="SaposinB_dom"/>
</dbReference>
<evidence type="ECO:0000256" key="2">
    <source>
        <dbReference type="SAM" id="SignalP"/>
    </source>
</evidence>
<protein>
    <submittedName>
        <fullName evidence="4">Surfactant protein B</fullName>
    </submittedName>
</protein>
<evidence type="ECO:0000313" key="4">
    <source>
        <dbReference type="EMBL" id="KJH46083.1"/>
    </source>
</evidence>
<name>A0A0D8XN54_DICVI</name>
<gene>
    <name evidence="4" type="ORF">DICVIV_07853</name>
</gene>
<dbReference type="EMBL" id="KN716370">
    <property type="protein sequence ID" value="KJH46083.1"/>
    <property type="molecule type" value="Genomic_DNA"/>
</dbReference>